<dbReference type="AlphaFoldDB" id="A0A2X4WFJ7"/>
<keyword evidence="3" id="KW-1185">Reference proteome</keyword>
<dbReference type="Proteomes" id="UP000249134">
    <property type="component" value="Chromosome 1"/>
</dbReference>
<proteinExistence type="predicted"/>
<feature type="region of interest" description="Disordered" evidence="1">
    <location>
        <begin position="185"/>
        <end position="221"/>
    </location>
</feature>
<dbReference type="STRING" id="1348624.GCA_001591545_02256"/>
<name>A0A2X4WFJ7_LEDLE</name>
<sequence length="221" mass="22846">MGLFRGIGKGLGEIAGTVVGGPIKFVGEVAGAKLLEDIGDGVKGASTFAGDTLGTFTDGAIHTVSGIVQDDQYKREEGLDDMAEAIGRTAQGVYNTAKNAVQNCEKVIVGARDGDMEMVKKGGAGIVTTVAVGAFAIGVIDVLDGPDGTDASTQMALDQQTPDTHDVQPHHVDGYTRADGTVVSDYYRDGDGNPNTQLTEEQGGGYERSNPDGDPNNNLRG</sequence>
<evidence type="ECO:0000256" key="1">
    <source>
        <dbReference type="SAM" id="MobiDB-lite"/>
    </source>
</evidence>
<gene>
    <name evidence="2" type="ORF">NCTC4824_03526</name>
</gene>
<evidence type="ECO:0000313" key="2">
    <source>
        <dbReference type="EMBL" id="SQI61961.1"/>
    </source>
</evidence>
<evidence type="ECO:0000313" key="3">
    <source>
        <dbReference type="Proteomes" id="UP000249134"/>
    </source>
</evidence>
<dbReference type="EMBL" id="LS483476">
    <property type="protein sequence ID" value="SQI61961.1"/>
    <property type="molecule type" value="Genomic_DNA"/>
</dbReference>
<reference evidence="2 3" key="1">
    <citation type="submission" date="2018-06" db="EMBL/GenBank/DDBJ databases">
        <authorList>
            <consortium name="Pathogen Informatics"/>
            <person name="Doyle S."/>
        </authorList>
    </citation>
    <scope>NUCLEOTIDE SEQUENCE [LARGE SCALE GENOMIC DNA]</scope>
    <source>
        <strain evidence="2 3">NCTC4824</strain>
    </source>
</reference>
<organism evidence="2 3">
    <name type="scientific">Lederbergia lenta</name>
    <name type="common">Bacillus lentus</name>
    <dbReference type="NCBI Taxonomy" id="1467"/>
    <lineage>
        <taxon>Bacteria</taxon>
        <taxon>Bacillati</taxon>
        <taxon>Bacillota</taxon>
        <taxon>Bacilli</taxon>
        <taxon>Bacillales</taxon>
        <taxon>Bacillaceae</taxon>
        <taxon>Lederbergia</taxon>
    </lineage>
</organism>
<dbReference type="RefSeq" id="WP_066141590.1">
    <property type="nucleotide sequence ID" value="NZ_CBCSGM010000003.1"/>
</dbReference>
<accession>A0A2X4WFJ7</accession>
<dbReference type="KEGG" id="blen:NCTC4824_03526"/>
<protein>
    <submittedName>
        <fullName evidence="2">Uncharacterized protein</fullName>
    </submittedName>
</protein>